<evidence type="ECO:0000256" key="3">
    <source>
        <dbReference type="PROSITE-ProRule" id="PRU00023"/>
    </source>
</evidence>
<accession>A0A2C9LEI9</accession>
<dbReference type="GO" id="GO:0004842">
    <property type="term" value="F:ubiquitin-protein transferase activity"/>
    <property type="evidence" value="ECO:0007669"/>
    <property type="project" value="TreeGrafter"/>
</dbReference>
<dbReference type="Pfam" id="PF12796">
    <property type="entry name" value="Ank_2"/>
    <property type="match status" value="1"/>
</dbReference>
<dbReference type="PANTHER" id="PTHR24171">
    <property type="entry name" value="ANKYRIN REPEAT DOMAIN-CONTAINING PROTEIN 39-RELATED"/>
    <property type="match status" value="1"/>
</dbReference>
<dbReference type="InterPro" id="IPR036770">
    <property type="entry name" value="Ankyrin_rpt-contain_sf"/>
</dbReference>
<dbReference type="GO" id="GO:0031436">
    <property type="term" value="C:BRCA1-BARD1 complex"/>
    <property type="evidence" value="ECO:0007669"/>
    <property type="project" value="TreeGrafter"/>
</dbReference>
<evidence type="ECO:0000256" key="2">
    <source>
        <dbReference type="ARBA" id="ARBA00023043"/>
    </source>
</evidence>
<feature type="region of interest" description="Disordered" evidence="4">
    <location>
        <begin position="341"/>
        <end position="396"/>
    </location>
</feature>
<dbReference type="Proteomes" id="UP000076420">
    <property type="component" value="Unassembled WGS sequence"/>
</dbReference>
<feature type="repeat" description="ANK" evidence="3">
    <location>
        <begin position="715"/>
        <end position="741"/>
    </location>
</feature>
<dbReference type="AlphaFoldDB" id="A0A2C9LEI9"/>
<evidence type="ECO:0000313" key="5">
    <source>
        <dbReference type="EnsemblMetazoa" id="BGLB030217-PA"/>
    </source>
</evidence>
<dbReference type="KEGG" id="bgt:106080208"/>
<feature type="compositionally biased region" description="Basic and acidic residues" evidence="4">
    <location>
        <begin position="353"/>
        <end position="383"/>
    </location>
</feature>
<evidence type="ECO:0000313" key="6">
    <source>
        <dbReference type="Proteomes" id="UP000076420"/>
    </source>
</evidence>
<feature type="compositionally biased region" description="Basic residues" evidence="4">
    <location>
        <begin position="1"/>
        <end position="12"/>
    </location>
</feature>
<evidence type="ECO:0000256" key="4">
    <source>
        <dbReference type="SAM" id="MobiDB-lite"/>
    </source>
</evidence>
<reference evidence="5" key="1">
    <citation type="submission" date="2020-05" db="UniProtKB">
        <authorList>
            <consortium name="EnsemblMetazoa"/>
        </authorList>
    </citation>
    <scope>IDENTIFICATION</scope>
    <source>
        <strain evidence="5">BB02</strain>
    </source>
</reference>
<dbReference type="VEuPathDB" id="VectorBase:BGLB030217"/>
<sequence length="741" mass="84350">MARKKVSSKRTKQSTSTKHVSKTSLNLAHAETQKNKEADTEIVLMDISSLRRMPTDELINDNMEINARRSSRSQAVESVKALTSKLLKSKGNSIGGNSSCPSITMDGKKHADKLVEKLNKISVISSDKKFKLLNSSTNKLNKQVFCTKLSKSADVSKQHRKLQTFSGMTSYQKVKNINKRHSFSSVKKPNVATKKTLSKQISAKLIKGNLRTANKILWFPKDAILAVRTDKDDDFFLCRTRINVYNYTRHVKINWFVKKPKKYKIPNSYKMSYRDVIDPASIIMQVNIKRLTRVTYQLPNDQLEEIKKLLQVALEVESGKKTVDELDDDVQQVIIIDQPSTKKPRLQKTASQRLKDKEKKVNKSKEPKGERKSRQKIDAQGEPKRKRPTKKTTSLTLQPRTDIKILALDPLFETRDPMPYVSKAANSRLVFRAIHLKDNKLLTKLLKDGSKIYKLHHKSLDNENTPASAAGLANDKNILLTLLEEFFGKKFKDRCKNNKGDKHFLDKLGTGRYNRRSLGINFIRKITASRGSREGNNAFVINDDAVSYCENDFITEFLKTNSNPDLLKVIEQFFEEKKQDIYTNVFSVQDVHKLLLSGLPYIAGKIIQANLKYSSRVFHHLFRDVLLFTNEDLTGCSPSNLRFVSKRVFKLSVFHCAAANSNSKYLEKLLSVQPDVHIVDSRGNRPLHFAAACESPDNVRLLLEKGANFNDTNNNRELPLHIAIQAKRPENVRLLLEAAAN</sequence>
<dbReference type="STRING" id="6526.A0A2C9LEI9"/>
<dbReference type="SUPFAM" id="SSF48403">
    <property type="entry name" value="Ankyrin repeat"/>
    <property type="match status" value="1"/>
</dbReference>
<gene>
    <name evidence="5" type="primary">106080208</name>
</gene>
<dbReference type="PROSITE" id="PS50297">
    <property type="entry name" value="ANK_REP_REGION"/>
    <property type="match status" value="2"/>
</dbReference>
<dbReference type="GO" id="GO:0070531">
    <property type="term" value="C:BRCA1-A complex"/>
    <property type="evidence" value="ECO:0007669"/>
    <property type="project" value="TreeGrafter"/>
</dbReference>
<dbReference type="GO" id="GO:0085020">
    <property type="term" value="P:protein K6-linked ubiquitination"/>
    <property type="evidence" value="ECO:0007669"/>
    <property type="project" value="TreeGrafter"/>
</dbReference>
<dbReference type="EnsemblMetazoa" id="BGLB030217-RA">
    <property type="protein sequence ID" value="BGLB030217-PA"/>
    <property type="gene ID" value="BGLB030217"/>
</dbReference>
<keyword evidence="1" id="KW-0677">Repeat</keyword>
<name>A0A2C9LEI9_BIOGL</name>
<dbReference type="PROSITE" id="PS50088">
    <property type="entry name" value="ANK_REPEAT"/>
    <property type="match status" value="2"/>
</dbReference>
<evidence type="ECO:0000256" key="1">
    <source>
        <dbReference type="ARBA" id="ARBA00022737"/>
    </source>
</evidence>
<organism evidence="5 6">
    <name type="scientific">Biomphalaria glabrata</name>
    <name type="common">Bloodfluke planorb</name>
    <name type="synonym">Freshwater snail</name>
    <dbReference type="NCBI Taxonomy" id="6526"/>
    <lineage>
        <taxon>Eukaryota</taxon>
        <taxon>Metazoa</taxon>
        <taxon>Spiralia</taxon>
        <taxon>Lophotrochozoa</taxon>
        <taxon>Mollusca</taxon>
        <taxon>Gastropoda</taxon>
        <taxon>Heterobranchia</taxon>
        <taxon>Euthyneura</taxon>
        <taxon>Panpulmonata</taxon>
        <taxon>Hygrophila</taxon>
        <taxon>Lymnaeoidea</taxon>
        <taxon>Planorbidae</taxon>
        <taxon>Biomphalaria</taxon>
    </lineage>
</organism>
<feature type="region of interest" description="Disordered" evidence="4">
    <location>
        <begin position="1"/>
        <end position="34"/>
    </location>
</feature>
<protein>
    <submittedName>
        <fullName evidence="5">Uncharacterized protein</fullName>
    </submittedName>
</protein>
<dbReference type="VEuPathDB" id="VectorBase:BGLAX_036646"/>
<dbReference type="PANTHER" id="PTHR24171:SF8">
    <property type="entry name" value="BRCA1-ASSOCIATED RING DOMAIN PROTEIN 1"/>
    <property type="match status" value="1"/>
</dbReference>
<dbReference type="SMART" id="SM00248">
    <property type="entry name" value="ANK"/>
    <property type="match status" value="3"/>
</dbReference>
<dbReference type="Gene3D" id="1.25.40.20">
    <property type="entry name" value="Ankyrin repeat-containing domain"/>
    <property type="match status" value="1"/>
</dbReference>
<proteinExistence type="predicted"/>
<feature type="repeat" description="ANK" evidence="3">
    <location>
        <begin position="682"/>
        <end position="714"/>
    </location>
</feature>
<dbReference type="InterPro" id="IPR002110">
    <property type="entry name" value="Ankyrin_rpt"/>
</dbReference>
<keyword evidence="2 3" id="KW-0040">ANK repeat</keyword>